<evidence type="ECO:0000313" key="2">
    <source>
        <dbReference type="EMBL" id="GLU45884.1"/>
    </source>
</evidence>
<proteinExistence type="predicted"/>
<sequence length="163" mass="15805">MRGRILATAGAATLFMLAGAGCSGIDLRDENGTGISIDEDGGVSVGNGDAEVVIPGAGNASESSGGVRADGESVFTIASSGENIKEDCGDRAVNVVASDTTVVLNGSCGDVNVAGSGNEVHVGTATSVNVVGSKNLVYYASGDPRSADLGTGNVIEAGGDAAP</sequence>
<evidence type="ECO:0000313" key="3">
    <source>
        <dbReference type="Proteomes" id="UP001165092"/>
    </source>
</evidence>
<keyword evidence="3" id="KW-1185">Reference proteome</keyword>
<dbReference type="Pfam" id="PF11259">
    <property type="entry name" value="DUF3060"/>
    <property type="match status" value="1"/>
</dbReference>
<organism evidence="2 3">
    <name type="scientific">Nocardiopsis ansamitocini</name>
    <dbReference type="NCBI Taxonomy" id="1670832"/>
    <lineage>
        <taxon>Bacteria</taxon>
        <taxon>Bacillati</taxon>
        <taxon>Actinomycetota</taxon>
        <taxon>Actinomycetes</taxon>
        <taxon>Streptosporangiales</taxon>
        <taxon>Nocardiopsidaceae</taxon>
        <taxon>Nocardiopsis</taxon>
    </lineage>
</organism>
<accession>A0A9W6P286</accession>
<dbReference type="PROSITE" id="PS51257">
    <property type="entry name" value="PROKAR_LIPOPROTEIN"/>
    <property type="match status" value="1"/>
</dbReference>
<dbReference type="EMBL" id="BSQG01000001">
    <property type="protein sequence ID" value="GLU45884.1"/>
    <property type="molecule type" value="Genomic_DNA"/>
</dbReference>
<dbReference type="InterPro" id="IPR021417">
    <property type="entry name" value="DUF3060"/>
</dbReference>
<name>A0A9W6P286_9ACTN</name>
<reference evidence="2" key="1">
    <citation type="submission" date="2023-02" db="EMBL/GenBank/DDBJ databases">
        <title>Nocardiopsis ansamitocini NBRC 112285.</title>
        <authorList>
            <person name="Ichikawa N."/>
            <person name="Sato H."/>
            <person name="Tonouchi N."/>
        </authorList>
    </citation>
    <scope>NUCLEOTIDE SEQUENCE</scope>
    <source>
        <strain evidence="2">NBRC 112285</strain>
    </source>
</reference>
<dbReference type="AlphaFoldDB" id="A0A9W6P286"/>
<keyword evidence="1" id="KW-0732">Signal</keyword>
<comment type="caution">
    <text evidence="2">The sequence shown here is derived from an EMBL/GenBank/DDBJ whole genome shotgun (WGS) entry which is preliminary data.</text>
</comment>
<evidence type="ECO:0000256" key="1">
    <source>
        <dbReference type="SAM" id="SignalP"/>
    </source>
</evidence>
<feature type="chain" id="PRO_5040883005" description="DUF3060 domain-containing protein" evidence="1">
    <location>
        <begin position="21"/>
        <end position="163"/>
    </location>
</feature>
<evidence type="ECO:0008006" key="4">
    <source>
        <dbReference type="Google" id="ProtNLM"/>
    </source>
</evidence>
<protein>
    <recommendedName>
        <fullName evidence="4">DUF3060 domain-containing protein</fullName>
    </recommendedName>
</protein>
<feature type="signal peptide" evidence="1">
    <location>
        <begin position="1"/>
        <end position="20"/>
    </location>
</feature>
<gene>
    <name evidence="2" type="ORF">Nans01_02350</name>
</gene>
<dbReference type="Proteomes" id="UP001165092">
    <property type="component" value="Unassembled WGS sequence"/>
</dbReference>
<dbReference type="RefSeq" id="WP_285756760.1">
    <property type="nucleotide sequence ID" value="NZ_BSQG01000001.1"/>
</dbReference>